<comment type="caution">
    <text evidence="1">The sequence shown here is derived from an EMBL/GenBank/DDBJ whole genome shotgun (WGS) entry which is preliminary data.</text>
</comment>
<protein>
    <submittedName>
        <fullName evidence="1">Uncharacterized protein</fullName>
    </submittedName>
</protein>
<organism evidence="1 2">
    <name type="scientific">Arctium lappa</name>
    <name type="common">Greater burdock</name>
    <name type="synonym">Lappa major</name>
    <dbReference type="NCBI Taxonomy" id="4217"/>
    <lineage>
        <taxon>Eukaryota</taxon>
        <taxon>Viridiplantae</taxon>
        <taxon>Streptophyta</taxon>
        <taxon>Embryophyta</taxon>
        <taxon>Tracheophyta</taxon>
        <taxon>Spermatophyta</taxon>
        <taxon>Magnoliopsida</taxon>
        <taxon>eudicotyledons</taxon>
        <taxon>Gunneridae</taxon>
        <taxon>Pentapetalae</taxon>
        <taxon>asterids</taxon>
        <taxon>campanulids</taxon>
        <taxon>Asterales</taxon>
        <taxon>Asteraceae</taxon>
        <taxon>Carduoideae</taxon>
        <taxon>Cardueae</taxon>
        <taxon>Arctiinae</taxon>
        <taxon>Arctium</taxon>
    </lineage>
</organism>
<gene>
    <name evidence="1" type="ORF">L6452_09341</name>
</gene>
<reference evidence="2" key="1">
    <citation type="journal article" date="2022" name="Mol. Ecol. Resour.">
        <title>The genomes of chicory, endive, great burdock and yacon provide insights into Asteraceae palaeo-polyploidization history and plant inulin production.</title>
        <authorList>
            <person name="Fan W."/>
            <person name="Wang S."/>
            <person name="Wang H."/>
            <person name="Wang A."/>
            <person name="Jiang F."/>
            <person name="Liu H."/>
            <person name="Zhao H."/>
            <person name="Xu D."/>
            <person name="Zhang Y."/>
        </authorList>
    </citation>
    <scope>NUCLEOTIDE SEQUENCE [LARGE SCALE GENOMIC DNA]</scope>
    <source>
        <strain evidence="2">cv. Niubang</strain>
    </source>
</reference>
<dbReference type="Proteomes" id="UP001055879">
    <property type="component" value="Linkage Group LG03"/>
</dbReference>
<accession>A0ACB9DJT3</accession>
<name>A0ACB9DJT3_ARCLA</name>
<evidence type="ECO:0000313" key="2">
    <source>
        <dbReference type="Proteomes" id="UP001055879"/>
    </source>
</evidence>
<sequence length="651" mass="73336">MAASSSTENKNLVPVKEKAMQYYLYPPPIAQYEDVIANAKLFMDVLGKFHAAMGTKFKIPIVGGKDLDLHRLFMEVTSRGGIKRVLEEKKWREVTNCFSFPPSATNASFILRKYYMSLIHHFEQVYYFKAKAWTPVPTDTWQSTKSTLTSTSGMNKAVLPLPEIQMAPLKQHKSLSPEIQVTSMKRQRTTDEDALPKDSPESSVGLPVTGIIDGKFESGYLCTVRIGGEQLQGVLYQTVETPSCETPKHDGLVPQLGTMDATQASTMVRCRRRRRKKSEMRKRDPAHPKPNRSGYNFFFAEQHARLKLLHTGKDRGISRMIGEQWNKLTESEKAVYQEKAVKDKERYITEMQHYKESFRRGEVISNAMASQQQYFMLDTNMMLVENTENDGGNFHAAPENELTSGYCDDDKSSFEGEEKTTGKDSNLGTPLAVEMGAENVEIETVAGEKDLELAKINRVGKEFLEDAKMKQEELLFGGHKKPFDIDDDQSFLDGSLQQKSISVQENEPLIIENESKHDGKSPDEPKMPDINDENKTKSADNQERDSVAVQEKVSVKFDGIIENGPLVTNEEIHMENPAAVQEREVVSSEDVVGNKPEPFHQKELVYISENLEKDPQVSQETVSTVREGGVHVLENASSSGEEKAEQKTKEV</sequence>
<keyword evidence="2" id="KW-1185">Reference proteome</keyword>
<dbReference type="EMBL" id="CM042049">
    <property type="protein sequence ID" value="KAI3746899.1"/>
    <property type="molecule type" value="Genomic_DNA"/>
</dbReference>
<proteinExistence type="predicted"/>
<evidence type="ECO:0000313" key="1">
    <source>
        <dbReference type="EMBL" id="KAI3746899.1"/>
    </source>
</evidence>
<reference evidence="1 2" key="2">
    <citation type="journal article" date="2022" name="Mol. Ecol. Resour.">
        <title>The genomes of chicory, endive, great burdock and yacon provide insights into Asteraceae paleo-polyploidization history and plant inulin production.</title>
        <authorList>
            <person name="Fan W."/>
            <person name="Wang S."/>
            <person name="Wang H."/>
            <person name="Wang A."/>
            <person name="Jiang F."/>
            <person name="Liu H."/>
            <person name="Zhao H."/>
            <person name="Xu D."/>
            <person name="Zhang Y."/>
        </authorList>
    </citation>
    <scope>NUCLEOTIDE SEQUENCE [LARGE SCALE GENOMIC DNA]</scope>
    <source>
        <strain evidence="2">cv. Niubang</strain>
    </source>
</reference>